<dbReference type="Gene3D" id="1.10.1740.10">
    <property type="match status" value="1"/>
</dbReference>
<dbReference type="CDD" id="cd06171">
    <property type="entry name" value="Sigma70_r4"/>
    <property type="match status" value="1"/>
</dbReference>
<evidence type="ECO:0000259" key="7">
    <source>
        <dbReference type="Pfam" id="PF08281"/>
    </source>
</evidence>
<dbReference type="GO" id="GO:0006352">
    <property type="term" value="P:DNA-templated transcription initiation"/>
    <property type="evidence" value="ECO:0007669"/>
    <property type="project" value="InterPro"/>
</dbReference>
<evidence type="ECO:0000259" key="6">
    <source>
        <dbReference type="Pfam" id="PF04542"/>
    </source>
</evidence>
<reference evidence="8 9" key="1">
    <citation type="submission" date="2019-02" db="EMBL/GenBank/DDBJ databases">
        <title>Deep-cultivation of Planctomycetes and their phenomic and genomic characterization uncovers novel biology.</title>
        <authorList>
            <person name="Wiegand S."/>
            <person name="Jogler M."/>
            <person name="Boedeker C."/>
            <person name="Pinto D."/>
            <person name="Vollmers J."/>
            <person name="Rivas-Marin E."/>
            <person name="Kohn T."/>
            <person name="Peeters S.H."/>
            <person name="Heuer A."/>
            <person name="Rast P."/>
            <person name="Oberbeckmann S."/>
            <person name="Bunk B."/>
            <person name="Jeske O."/>
            <person name="Meyerdierks A."/>
            <person name="Storesund J.E."/>
            <person name="Kallscheuer N."/>
            <person name="Luecker S."/>
            <person name="Lage O.M."/>
            <person name="Pohl T."/>
            <person name="Merkel B.J."/>
            <person name="Hornburger P."/>
            <person name="Mueller R.-W."/>
            <person name="Bruemmer F."/>
            <person name="Labrenz M."/>
            <person name="Spormann A.M."/>
            <person name="Op Den Camp H."/>
            <person name="Overmann J."/>
            <person name="Amann R."/>
            <person name="Jetten M.S.M."/>
            <person name="Mascher T."/>
            <person name="Medema M.H."/>
            <person name="Devos D.P."/>
            <person name="Kaster A.-K."/>
            <person name="Ovreas L."/>
            <person name="Rohde M."/>
            <person name="Galperin M.Y."/>
            <person name="Jogler C."/>
        </authorList>
    </citation>
    <scope>NUCLEOTIDE SEQUENCE [LARGE SCALE GENOMIC DNA]</scope>
    <source>
        <strain evidence="8 9">KOR42</strain>
    </source>
</reference>
<keyword evidence="3" id="KW-0731">Sigma factor</keyword>
<dbReference type="Proteomes" id="UP000317243">
    <property type="component" value="Unassembled WGS sequence"/>
</dbReference>
<dbReference type="InterPro" id="IPR013325">
    <property type="entry name" value="RNA_pol_sigma_r2"/>
</dbReference>
<dbReference type="InterPro" id="IPR039425">
    <property type="entry name" value="RNA_pol_sigma-70-like"/>
</dbReference>
<name>A0A5C5X708_9PLAN</name>
<evidence type="ECO:0000256" key="3">
    <source>
        <dbReference type="ARBA" id="ARBA00023082"/>
    </source>
</evidence>
<dbReference type="AlphaFoldDB" id="A0A5C5X708"/>
<dbReference type="RefSeq" id="WP_146509287.1">
    <property type="nucleotide sequence ID" value="NZ_SIHI01000001.1"/>
</dbReference>
<evidence type="ECO:0000256" key="5">
    <source>
        <dbReference type="ARBA" id="ARBA00023163"/>
    </source>
</evidence>
<keyword evidence="4" id="KW-0238">DNA-binding</keyword>
<dbReference type="Pfam" id="PF04542">
    <property type="entry name" value="Sigma70_r2"/>
    <property type="match status" value="1"/>
</dbReference>
<dbReference type="InterPro" id="IPR036388">
    <property type="entry name" value="WH-like_DNA-bd_sf"/>
</dbReference>
<dbReference type="PANTHER" id="PTHR43133">
    <property type="entry name" value="RNA POLYMERASE ECF-TYPE SIGMA FACTO"/>
    <property type="match status" value="1"/>
</dbReference>
<dbReference type="OrthoDB" id="9785675at2"/>
<dbReference type="InterPro" id="IPR013324">
    <property type="entry name" value="RNA_pol_sigma_r3/r4-like"/>
</dbReference>
<sequence>MAEEQVELAQRCLAGEESALREFVDAFQVQVFDLCFRMLRHRQDAEDIAQESLIRAIRYLKSWDPKYPLRPWVLKIAANRCRTALTKRSRTPTPTAHLPESVCDQQNPQLGLAEELELAMQELKAEHLECFVLFYQHELSIQKIAEQMSVPDGTIKTWLHRSRKQLAEMLRKRGTTPSVDDSL</sequence>
<dbReference type="SUPFAM" id="SSF88659">
    <property type="entry name" value="Sigma3 and sigma4 domains of RNA polymerase sigma factors"/>
    <property type="match status" value="1"/>
</dbReference>
<gene>
    <name evidence="8" type="primary">sigW_5</name>
    <name evidence="8" type="ORF">KOR42_20960</name>
</gene>
<evidence type="ECO:0000256" key="4">
    <source>
        <dbReference type="ARBA" id="ARBA00023125"/>
    </source>
</evidence>
<dbReference type="InterPro" id="IPR007627">
    <property type="entry name" value="RNA_pol_sigma70_r2"/>
</dbReference>
<dbReference type="GO" id="GO:0016987">
    <property type="term" value="F:sigma factor activity"/>
    <property type="evidence" value="ECO:0007669"/>
    <property type="project" value="UniProtKB-KW"/>
</dbReference>
<evidence type="ECO:0000256" key="2">
    <source>
        <dbReference type="ARBA" id="ARBA00023015"/>
    </source>
</evidence>
<comment type="caution">
    <text evidence="8">The sequence shown here is derived from an EMBL/GenBank/DDBJ whole genome shotgun (WGS) entry which is preliminary data.</text>
</comment>
<comment type="similarity">
    <text evidence="1">Belongs to the sigma-70 factor family. ECF subfamily.</text>
</comment>
<dbReference type="InterPro" id="IPR014284">
    <property type="entry name" value="RNA_pol_sigma-70_dom"/>
</dbReference>
<dbReference type="NCBIfam" id="TIGR02937">
    <property type="entry name" value="sigma70-ECF"/>
    <property type="match status" value="1"/>
</dbReference>
<proteinExistence type="inferred from homology"/>
<dbReference type="EMBL" id="SIHI01000001">
    <property type="protein sequence ID" value="TWT58710.1"/>
    <property type="molecule type" value="Genomic_DNA"/>
</dbReference>
<protein>
    <submittedName>
        <fullName evidence="8">ECF RNA polymerase sigma factor SigW</fullName>
    </submittedName>
</protein>
<keyword evidence="2" id="KW-0805">Transcription regulation</keyword>
<accession>A0A5C5X708</accession>
<dbReference type="InterPro" id="IPR013249">
    <property type="entry name" value="RNA_pol_sigma70_r4_t2"/>
</dbReference>
<dbReference type="GO" id="GO:0003677">
    <property type="term" value="F:DNA binding"/>
    <property type="evidence" value="ECO:0007669"/>
    <property type="project" value="UniProtKB-KW"/>
</dbReference>
<feature type="domain" description="RNA polymerase sigma factor 70 region 4 type 2" evidence="7">
    <location>
        <begin position="114"/>
        <end position="166"/>
    </location>
</feature>
<dbReference type="SUPFAM" id="SSF88946">
    <property type="entry name" value="Sigma2 domain of RNA polymerase sigma factors"/>
    <property type="match status" value="1"/>
</dbReference>
<keyword evidence="9" id="KW-1185">Reference proteome</keyword>
<dbReference type="Pfam" id="PF08281">
    <property type="entry name" value="Sigma70_r4_2"/>
    <property type="match status" value="1"/>
</dbReference>
<evidence type="ECO:0000313" key="9">
    <source>
        <dbReference type="Proteomes" id="UP000317243"/>
    </source>
</evidence>
<evidence type="ECO:0000256" key="1">
    <source>
        <dbReference type="ARBA" id="ARBA00010641"/>
    </source>
</evidence>
<organism evidence="8 9">
    <name type="scientific">Thalassoglobus neptunius</name>
    <dbReference type="NCBI Taxonomy" id="1938619"/>
    <lineage>
        <taxon>Bacteria</taxon>
        <taxon>Pseudomonadati</taxon>
        <taxon>Planctomycetota</taxon>
        <taxon>Planctomycetia</taxon>
        <taxon>Planctomycetales</taxon>
        <taxon>Planctomycetaceae</taxon>
        <taxon>Thalassoglobus</taxon>
    </lineage>
</organism>
<feature type="domain" description="RNA polymerase sigma-70 region 2" evidence="6">
    <location>
        <begin position="24"/>
        <end position="91"/>
    </location>
</feature>
<dbReference type="Gene3D" id="1.10.10.10">
    <property type="entry name" value="Winged helix-like DNA-binding domain superfamily/Winged helix DNA-binding domain"/>
    <property type="match status" value="1"/>
</dbReference>
<keyword evidence="5" id="KW-0804">Transcription</keyword>
<evidence type="ECO:0000313" key="8">
    <source>
        <dbReference type="EMBL" id="TWT58710.1"/>
    </source>
</evidence>
<dbReference type="PANTHER" id="PTHR43133:SF8">
    <property type="entry name" value="RNA POLYMERASE SIGMA FACTOR HI_1459-RELATED"/>
    <property type="match status" value="1"/>
</dbReference>